<dbReference type="NCBIfam" id="NF047509">
    <property type="entry name" value="Rv3131_FMN_oxido"/>
    <property type="match status" value="1"/>
</dbReference>
<name>A0ABU8GCG7_9ACTN</name>
<keyword evidence="4" id="KW-1185">Reference proteome</keyword>
<protein>
    <recommendedName>
        <fullName evidence="5">Nitroreductase domain-containing protein</fullName>
    </recommendedName>
</protein>
<accession>A0ABU8GCG7</accession>
<evidence type="ECO:0000256" key="1">
    <source>
        <dbReference type="SAM" id="MobiDB-lite"/>
    </source>
</evidence>
<proteinExistence type="predicted"/>
<evidence type="ECO:0000313" key="3">
    <source>
        <dbReference type="EMBL" id="MEI5610947.1"/>
    </source>
</evidence>
<feature type="compositionally biased region" description="Low complexity" evidence="1">
    <location>
        <begin position="356"/>
        <end position="367"/>
    </location>
</feature>
<sequence>MSVSYENAAPSAPAPEPPGHAAFHLARAATWAPSVHNTQPWLFVDEGRDQGFEVRADAARRLPLTDSVGREMVISCGAALFNARVAVRHLGFRPIVTLLPDPAHPVFLARVAFGAHLPESREVRLMERAMTYRHTHRGPFGPEPVPWTLIEELRAHARAEGAVLHTVDNPEKLRMLAKSVRAAESTHRVDPGHVSEVSGQSGHARRSWLERVPHEAYRLDPDRPLLVGRDYAGLAVECQGRSRRWTARTGTVVVLSTPHDTRPDWLRAGQALQRVLLYAAVHGVMAAFHTQPLELAGPRAEVRARLTGDRHPQLILRLGHTAQVRSAPRRPPAAVLHGRRPEAHRAAGEPPARVRPGGAPTTVPPTHGTGGRSGGEGDRRSSGRVRPAPARPGAGPGESPQGESRQDSPRDRRGM</sequence>
<comment type="caution">
    <text evidence="2">The sequence shown here is derived from an EMBL/GenBank/DDBJ whole genome shotgun (WGS) entry which is preliminary data.</text>
</comment>
<dbReference type="SUPFAM" id="SSF55469">
    <property type="entry name" value="FMN-dependent nitroreductase-like"/>
    <property type="match status" value="2"/>
</dbReference>
<reference evidence="2 4" key="1">
    <citation type="submission" date="2024-03" db="EMBL/GenBank/DDBJ databases">
        <title>First Report of Pectobacterium brasiliscabiei causing potato scab in china.</title>
        <authorList>
            <person name="Handique U."/>
        </authorList>
    </citation>
    <scope>NUCLEOTIDE SEQUENCE [LARGE SCALE GENOMIC DNA]</scope>
    <source>
        <strain evidence="2 4">ZRIMU1503</strain>
    </source>
</reference>
<feature type="compositionally biased region" description="Low complexity" evidence="1">
    <location>
        <begin position="384"/>
        <end position="400"/>
    </location>
</feature>
<organism evidence="2 4">
    <name type="scientific">Streptomyces brasiliscabiei</name>
    <dbReference type="NCBI Taxonomy" id="2736302"/>
    <lineage>
        <taxon>Bacteria</taxon>
        <taxon>Bacillati</taxon>
        <taxon>Actinomycetota</taxon>
        <taxon>Actinomycetes</taxon>
        <taxon>Kitasatosporales</taxon>
        <taxon>Streptomycetaceae</taxon>
        <taxon>Streptomyces</taxon>
    </lineage>
</organism>
<dbReference type="Proteomes" id="UP001365781">
    <property type="component" value="Unassembled WGS sequence"/>
</dbReference>
<dbReference type="EMBL" id="JBBAYM010000010">
    <property type="protein sequence ID" value="MEI5610893.1"/>
    <property type="molecule type" value="Genomic_DNA"/>
</dbReference>
<feature type="region of interest" description="Disordered" evidence="1">
    <location>
        <begin position="318"/>
        <end position="415"/>
    </location>
</feature>
<evidence type="ECO:0000313" key="4">
    <source>
        <dbReference type="Proteomes" id="UP001365781"/>
    </source>
</evidence>
<dbReference type="EMBL" id="JBBAYM010000010">
    <property type="protein sequence ID" value="MEI5610947.1"/>
    <property type="molecule type" value="Genomic_DNA"/>
</dbReference>
<feature type="compositionally biased region" description="Basic and acidic residues" evidence="1">
    <location>
        <begin position="404"/>
        <end position="415"/>
    </location>
</feature>
<dbReference type="Gene3D" id="3.40.109.10">
    <property type="entry name" value="NADH Oxidase"/>
    <property type="match status" value="1"/>
</dbReference>
<evidence type="ECO:0008006" key="5">
    <source>
        <dbReference type="Google" id="ProtNLM"/>
    </source>
</evidence>
<dbReference type="InterPro" id="IPR000415">
    <property type="entry name" value="Nitroreductase-like"/>
</dbReference>
<gene>
    <name evidence="2" type="ORF">WB403_17145</name>
    <name evidence="3" type="ORF">WB403_17430</name>
</gene>
<dbReference type="RefSeq" id="WP_336541377.1">
    <property type="nucleotide sequence ID" value="NZ_JBBAYL010000017.1"/>
</dbReference>
<evidence type="ECO:0000313" key="2">
    <source>
        <dbReference type="EMBL" id="MEI5610893.1"/>
    </source>
</evidence>